<dbReference type="EMBL" id="NEVH01024421">
    <property type="protein sequence ID" value="PNF17369.1"/>
    <property type="molecule type" value="Genomic_DNA"/>
</dbReference>
<feature type="region of interest" description="Disordered" evidence="1">
    <location>
        <begin position="99"/>
        <end position="143"/>
    </location>
</feature>
<dbReference type="InParanoid" id="A0A2J7PM20"/>
<dbReference type="GO" id="GO:0098793">
    <property type="term" value="C:presynapse"/>
    <property type="evidence" value="ECO:0007669"/>
    <property type="project" value="GOC"/>
</dbReference>
<name>A0A2J7PM20_9NEOP</name>
<feature type="region of interest" description="Disordered" evidence="1">
    <location>
        <begin position="592"/>
        <end position="616"/>
    </location>
</feature>
<organism evidence="3 4">
    <name type="scientific">Cryptotermes secundus</name>
    <dbReference type="NCBI Taxonomy" id="105785"/>
    <lineage>
        <taxon>Eukaryota</taxon>
        <taxon>Metazoa</taxon>
        <taxon>Ecdysozoa</taxon>
        <taxon>Arthropoda</taxon>
        <taxon>Hexapoda</taxon>
        <taxon>Insecta</taxon>
        <taxon>Pterygota</taxon>
        <taxon>Neoptera</taxon>
        <taxon>Polyneoptera</taxon>
        <taxon>Dictyoptera</taxon>
        <taxon>Blattodea</taxon>
        <taxon>Blattoidea</taxon>
        <taxon>Termitoidae</taxon>
        <taxon>Kalotermitidae</taxon>
        <taxon>Cryptotermitinae</taxon>
        <taxon>Cryptotermes</taxon>
    </lineage>
</organism>
<dbReference type="Pfam" id="PF25039">
    <property type="entry name" value="BLTP1_M"/>
    <property type="match status" value="1"/>
</dbReference>
<proteinExistence type="predicted"/>
<feature type="non-terminal residue" evidence="3">
    <location>
        <position position="1"/>
    </location>
</feature>
<dbReference type="PANTHER" id="PTHR31640:SF1">
    <property type="entry name" value="BRIDGE-LIKE LIPID TRANSFER PROTEIN FAMILY MEMBER 1"/>
    <property type="match status" value="1"/>
</dbReference>
<evidence type="ECO:0000256" key="1">
    <source>
        <dbReference type="SAM" id="MobiDB-lite"/>
    </source>
</evidence>
<dbReference type="InterPro" id="IPR056741">
    <property type="entry name" value="BLTP1_M"/>
</dbReference>
<feature type="compositionally biased region" description="Low complexity" evidence="1">
    <location>
        <begin position="425"/>
        <end position="436"/>
    </location>
</feature>
<evidence type="ECO:0000313" key="4">
    <source>
        <dbReference type="Proteomes" id="UP000235965"/>
    </source>
</evidence>
<feature type="non-terminal residue" evidence="3">
    <location>
        <position position="643"/>
    </location>
</feature>
<accession>A0A2J7PM20</accession>
<dbReference type="InterPro" id="IPR033616">
    <property type="entry name" value="BLTP1"/>
</dbReference>
<feature type="domain" description="Bridge-like lipid transfer protein family member 1 middle region" evidence="2">
    <location>
        <begin position="224"/>
        <end position="641"/>
    </location>
</feature>
<gene>
    <name evidence="3" type="ORF">B7P43_G02987</name>
</gene>
<dbReference type="Proteomes" id="UP000235965">
    <property type="component" value="Unassembled WGS sequence"/>
</dbReference>
<evidence type="ECO:0000313" key="3">
    <source>
        <dbReference type="EMBL" id="PNF17369.1"/>
    </source>
</evidence>
<reference evidence="3 4" key="1">
    <citation type="submission" date="2017-12" db="EMBL/GenBank/DDBJ databases">
        <title>Hemimetabolous genomes reveal molecular basis of termite eusociality.</title>
        <authorList>
            <person name="Harrison M.C."/>
            <person name="Jongepier E."/>
            <person name="Robertson H.M."/>
            <person name="Arning N."/>
            <person name="Bitard-Feildel T."/>
            <person name="Chao H."/>
            <person name="Childers C.P."/>
            <person name="Dinh H."/>
            <person name="Doddapaneni H."/>
            <person name="Dugan S."/>
            <person name="Gowin J."/>
            <person name="Greiner C."/>
            <person name="Han Y."/>
            <person name="Hu H."/>
            <person name="Hughes D.S.T."/>
            <person name="Huylmans A.-K."/>
            <person name="Kemena C."/>
            <person name="Kremer L.P.M."/>
            <person name="Lee S.L."/>
            <person name="Lopez-Ezquerra A."/>
            <person name="Mallet L."/>
            <person name="Monroy-Kuhn J.M."/>
            <person name="Moser A."/>
            <person name="Murali S.C."/>
            <person name="Muzny D.M."/>
            <person name="Otani S."/>
            <person name="Piulachs M.-D."/>
            <person name="Poelchau M."/>
            <person name="Qu J."/>
            <person name="Schaub F."/>
            <person name="Wada-Katsumata A."/>
            <person name="Worley K.C."/>
            <person name="Xie Q."/>
            <person name="Ylla G."/>
            <person name="Poulsen M."/>
            <person name="Gibbs R.A."/>
            <person name="Schal C."/>
            <person name="Richards S."/>
            <person name="Belles X."/>
            <person name="Korb J."/>
            <person name="Bornberg-Bauer E."/>
        </authorList>
    </citation>
    <scope>NUCLEOTIDE SEQUENCE [LARGE SCALE GENOMIC DNA]</scope>
    <source>
        <tissue evidence="3">Whole body</tissue>
    </source>
</reference>
<feature type="region of interest" description="Disordered" evidence="1">
    <location>
        <begin position="24"/>
        <end position="70"/>
    </location>
</feature>
<comment type="caution">
    <text evidence="3">The sequence shown here is derived from an EMBL/GenBank/DDBJ whole genome shotgun (WGS) entry which is preliminary data.</text>
</comment>
<dbReference type="GO" id="GO:0048488">
    <property type="term" value="P:synaptic vesicle endocytosis"/>
    <property type="evidence" value="ECO:0007669"/>
    <property type="project" value="TreeGrafter"/>
</dbReference>
<dbReference type="AlphaFoldDB" id="A0A2J7PM20"/>
<feature type="compositionally biased region" description="Basic residues" evidence="1">
    <location>
        <begin position="105"/>
        <end position="115"/>
    </location>
</feature>
<evidence type="ECO:0000259" key="2">
    <source>
        <dbReference type="Pfam" id="PF25039"/>
    </source>
</evidence>
<protein>
    <recommendedName>
        <fullName evidence="2">Bridge-like lipid transfer protein family member 1 middle region domain-containing protein</fullName>
    </recommendedName>
</protein>
<feature type="compositionally biased region" description="Polar residues" evidence="1">
    <location>
        <begin position="129"/>
        <end position="143"/>
    </location>
</feature>
<feature type="region of interest" description="Disordered" evidence="1">
    <location>
        <begin position="409"/>
        <end position="442"/>
    </location>
</feature>
<dbReference type="STRING" id="105785.A0A2J7PM20"/>
<sequence>SPHIASHVDHTPTVTPGIVVGGVDSLFNSPSPPSLQQQGHGGLGVGGHRKRKRSLPPSHPPSSSRASIVFPIPYGNPFTAPSSQKKFDAEQGIGYGPLREERSSLHHPHGQHHHLGSNPSIYSGGGPGSQHSVTSLENTFSPVGNSSAQASKYWETGRKETGEDLYSWMAKQQDFMKDSEVSKTNLKRNWESKIDTLTTEDTLEDTEYLQMTPGGYSLYPMHDSLRLLDAHLIFEPLLSCLGVMPQQMISNLSGSAGPGSGNISSFDTWGSNLSLVSAIETMRIDIVVSEFGKTSDKKKGKSSSAGGNKGSKNLGGGKFYLDIPPETPAFLCEKMGVEVDLKKMADMTVDDMIQKQNVLYISRGQLKKHTSTILNISLNVRYISQQVNMPLLRLLHQISNMYQNVKETQMELKEQQPEVKRESSVKNNKNGSSSTSDLHENVSVVDKIKLPAGNGAGVDSRFSHSLSQQKILSPSPSLHSRPQSFAQKLRSTSKSVKGYMNLSEGGTTPMLVASPSGSGLEHTTVASDKSKDVLSLTPRCWKTVYYLLDLYATMPETKTITHRFSVAADISEGYKGNRKYDLLTEVKNNEDVEKGGATVPEATAGSTPQPHDKPRELSVVTGERTRLIVFGVARIHRTRLLAT</sequence>
<feature type="compositionally biased region" description="Basic and acidic residues" evidence="1">
    <location>
        <begin position="409"/>
        <end position="424"/>
    </location>
</feature>
<dbReference type="OrthoDB" id="10051416at2759"/>
<keyword evidence="4" id="KW-1185">Reference proteome</keyword>
<dbReference type="PANTHER" id="PTHR31640">
    <property type="entry name" value="TRANSMEMBRANE PROTEIN KIAA1109"/>
    <property type="match status" value="1"/>
</dbReference>